<proteinExistence type="predicted"/>
<reference evidence="3 4" key="1">
    <citation type="submission" date="2018-08" db="EMBL/GenBank/DDBJ databases">
        <authorList>
            <person name="Laetsch R D."/>
            <person name="Stevens L."/>
            <person name="Kumar S."/>
            <person name="Blaxter L. M."/>
        </authorList>
    </citation>
    <scope>NUCLEOTIDE SEQUENCE [LARGE SCALE GENOMIC DNA]</scope>
</reference>
<keyword evidence="1" id="KW-1133">Transmembrane helix</keyword>
<accession>A0A498SDM2</accession>
<dbReference type="Proteomes" id="UP000276991">
    <property type="component" value="Unassembled WGS sequence"/>
</dbReference>
<protein>
    <submittedName>
        <fullName evidence="3">Uncharacterized protein</fullName>
    </submittedName>
</protein>
<keyword evidence="1" id="KW-0812">Transmembrane</keyword>
<organism evidence="3 4">
    <name type="scientific">Acanthocheilonema viteae</name>
    <name type="common">Filarial nematode worm</name>
    <name type="synonym">Dipetalonema viteae</name>
    <dbReference type="NCBI Taxonomy" id="6277"/>
    <lineage>
        <taxon>Eukaryota</taxon>
        <taxon>Metazoa</taxon>
        <taxon>Ecdysozoa</taxon>
        <taxon>Nematoda</taxon>
        <taxon>Chromadorea</taxon>
        <taxon>Rhabditida</taxon>
        <taxon>Spirurina</taxon>
        <taxon>Spiruromorpha</taxon>
        <taxon>Filarioidea</taxon>
        <taxon>Onchocercidae</taxon>
        <taxon>Acanthocheilonema</taxon>
    </lineage>
</organism>
<gene>
    <name evidence="3" type="ORF">NAV_LOCUS4532</name>
</gene>
<evidence type="ECO:0000313" key="3">
    <source>
        <dbReference type="EMBL" id="VBB29741.1"/>
    </source>
</evidence>
<evidence type="ECO:0000256" key="2">
    <source>
        <dbReference type="SAM" id="SignalP"/>
    </source>
</evidence>
<feature type="signal peptide" evidence="2">
    <location>
        <begin position="1"/>
        <end position="22"/>
    </location>
</feature>
<feature type="chain" id="PRO_5019732988" evidence="2">
    <location>
        <begin position="23"/>
        <end position="243"/>
    </location>
</feature>
<feature type="transmembrane region" description="Helical" evidence="1">
    <location>
        <begin position="107"/>
        <end position="132"/>
    </location>
</feature>
<dbReference type="OrthoDB" id="5823890at2759"/>
<dbReference type="EMBL" id="UPTC01000684">
    <property type="protein sequence ID" value="VBB29741.1"/>
    <property type="molecule type" value="Genomic_DNA"/>
</dbReference>
<name>A0A498SDM2_ACAVI</name>
<dbReference type="AlphaFoldDB" id="A0A498SDM2"/>
<evidence type="ECO:0000313" key="4">
    <source>
        <dbReference type="Proteomes" id="UP000276991"/>
    </source>
</evidence>
<keyword evidence="2" id="KW-0732">Signal</keyword>
<keyword evidence="4" id="KW-1185">Reference proteome</keyword>
<evidence type="ECO:0000256" key="1">
    <source>
        <dbReference type="SAM" id="Phobius"/>
    </source>
</evidence>
<sequence>MSYGAAVGFVTILLLFSSLSLSNSMSVKAVKGFDRRAKEEQWLADRNLFLDIDNARSDTIDNITDAFLSITKRLVKTGHLMIETKRRLMVFTNEVGDMSYDSKWAMLGWLAAMFLFPIITAAVVAVIIALFFQNELTNLQIFLHTRWDVDDKPDIITECKAKQRLGNLAMQRLYLKMSRHPERFLPKQAKRDPEALIREKTELTQLNEASHAEAHVPGKSSSHTLVKMLCLAIPDMLYFHQQT</sequence>
<keyword evidence="1" id="KW-0472">Membrane</keyword>